<dbReference type="Pfam" id="PF12833">
    <property type="entry name" value="HTH_18"/>
    <property type="match status" value="1"/>
</dbReference>
<evidence type="ECO:0000313" key="5">
    <source>
        <dbReference type="EMBL" id="NIY73435.1"/>
    </source>
</evidence>
<dbReference type="InterPro" id="IPR018060">
    <property type="entry name" value="HTH_AraC"/>
</dbReference>
<dbReference type="SMART" id="SM00342">
    <property type="entry name" value="HTH_ARAC"/>
    <property type="match status" value="1"/>
</dbReference>
<dbReference type="InterPro" id="IPR009057">
    <property type="entry name" value="Homeodomain-like_sf"/>
</dbReference>
<keyword evidence="2" id="KW-0238">DNA-binding</keyword>
<protein>
    <submittedName>
        <fullName evidence="5">Helix-turn-helix transcriptional regulator</fullName>
    </submittedName>
</protein>
<reference evidence="5 6" key="1">
    <citation type="submission" date="2020-03" db="EMBL/GenBank/DDBJ databases">
        <title>Bacterial isolates of synthetic phycosphere.</title>
        <authorList>
            <person name="Fu H."/>
            <person name="Moran M.A."/>
        </authorList>
    </citation>
    <scope>NUCLEOTIDE SEQUENCE [LARGE SCALE GENOMIC DNA]</scope>
    <source>
        <strain evidence="5 6">HF1</strain>
    </source>
</reference>
<dbReference type="PANTHER" id="PTHR43280:SF27">
    <property type="entry name" value="TRANSCRIPTIONAL REGULATOR MTLR"/>
    <property type="match status" value="1"/>
</dbReference>
<dbReference type="Gene3D" id="1.10.10.60">
    <property type="entry name" value="Homeodomain-like"/>
    <property type="match status" value="2"/>
</dbReference>
<evidence type="ECO:0000256" key="2">
    <source>
        <dbReference type="ARBA" id="ARBA00023125"/>
    </source>
</evidence>
<proteinExistence type="predicted"/>
<name>A0ABX0W179_9RHOB</name>
<keyword evidence="1" id="KW-0805">Transcription regulation</keyword>
<dbReference type="PANTHER" id="PTHR43280">
    <property type="entry name" value="ARAC-FAMILY TRANSCRIPTIONAL REGULATOR"/>
    <property type="match status" value="1"/>
</dbReference>
<keyword evidence="3" id="KW-0804">Transcription</keyword>
<dbReference type="Proteomes" id="UP000709466">
    <property type="component" value="Unassembled WGS sequence"/>
</dbReference>
<sequence>MSPDYMLKSASREVLPQRGDVSWQRLDRRLEQGIPFNWHHHSEMELTLTLNCVGQRFVGDHVSGFVDGDLALVGSNLPHTWASQDRIDLSQPFLAKVIWFDAEWLKAIGRSAPEFSALTSFCDRAQRGLQFSQATQSQARPLVERLFDLPVREGITTLLELLLLLSRDDGATTLSSIGFLQKSEGYSDRMNRVLDHVHQHYDQPITVEALAAIAALSPSGLHRMFIRHVGVSLSSYLINLRIGEACARLAATNLPVRIISQDVGYSSQANFNRHFLRTRSETPSAYRNRIRGSDRRRH</sequence>
<dbReference type="PROSITE" id="PS01124">
    <property type="entry name" value="HTH_ARAC_FAMILY_2"/>
    <property type="match status" value="1"/>
</dbReference>
<keyword evidence="6" id="KW-1185">Reference proteome</keyword>
<feature type="domain" description="HTH araC/xylS-type" evidence="4">
    <location>
        <begin position="191"/>
        <end position="289"/>
    </location>
</feature>
<dbReference type="PROSITE" id="PS00041">
    <property type="entry name" value="HTH_ARAC_FAMILY_1"/>
    <property type="match status" value="1"/>
</dbReference>
<dbReference type="SUPFAM" id="SSF46689">
    <property type="entry name" value="Homeodomain-like"/>
    <property type="match status" value="2"/>
</dbReference>
<organism evidence="5 6">
    <name type="scientific">Marivivens donghaensis</name>
    <dbReference type="NCBI Taxonomy" id="1699413"/>
    <lineage>
        <taxon>Bacteria</taxon>
        <taxon>Pseudomonadati</taxon>
        <taxon>Pseudomonadota</taxon>
        <taxon>Alphaproteobacteria</taxon>
        <taxon>Rhodobacterales</taxon>
        <taxon>Paracoccaceae</taxon>
        <taxon>Marivivens group</taxon>
        <taxon>Marivivens</taxon>
    </lineage>
</organism>
<evidence type="ECO:0000259" key="4">
    <source>
        <dbReference type="PROSITE" id="PS01124"/>
    </source>
</evidence>
<dbReference type="EMBL" id="JAATOP010000010">
    <property type="protein sequence ID" value="NIY73435.1"/>
    <property type="molecule type" value="Genomic_DNA"/>
</dbReference>
<gene>
    <name evidence="5" type="ORF">HCZ30_13460</name>
</gene>
<accession>A0ABX0W179</accession>
<evidence type="ECO:0000256" key="3">
    <source>
        <dbReference type="ARBA" id="ARBA00023163"/>
    </source>
</evidence>
<dbReference type="InterPro" id="IPR018062">
    <property type="entry name" value="HTH_AraC-typ_CS"/>
</dbReference>
<evidence type="ECO:0000256" key="1">
    <source>
        <dbReference type="ARBA" id="ARBA00023015"/>
    </source>
</evidence>
<comment type="caution">
    <text evidence="5">The sequence shown here is derived from an EMBL/GenBank/DDBJ whole genome shotgun (WGS) entry which is preliminary data.</text>
</comment>
<evidence type="ECO:0000313" key="6">
    <source>
        <dbReference type="Proteomes" id="UP000709466"/>
    </source>
</evidence>